<accession>A0A4U6W8U9</accession>
<feature type="region of interest" description="Disordered" evidence="1">
    <location>
        <begin position="1"/>
        <end position="67"/>
    </location>
</feature>
<reference evidence="2" key="1">
    <citation type="submission" date="2019-03" db="EMBL/GenBank/DDBJ databases">
        <title>WGS assembly of Setaria viridis.</title>
        <authorList>
            <person name="Huang P."/>
            <person name="Jenkins J."/>
            <person name="Grimwood J."/>
            <person name="Barry K."/>
            <person name="Healey A."/>
            <person name="Mamidi S."/>
            <person name="Sreedasyam A."/>
            <person name="Shu S."/>
            <person name="Feldman M."/>
            <person name="Wu J."/>
            <person name="Yu Y."/>
            <person name="Chen C."/>
            <person name="Johnson J."/>
            <person name="Rokhsar D."/>
            <person name="Baxter I."/>
            <person name="Schmutz J."/>
            <person name="Brutnell T."/>
            <person name="Kellogg E."/>
        </authorList>
    </citation>
    <scope>NUCLEOTIDE SEQUENCE [LARGE SCALE GENOMIC DNA]</scope>
</reference>
<dbReference type="AlphaFoldDB" id="A0A4U6W8U9"/>
<sequence>MHQSEKQGVHQKKSRRPSLISRRGAGATATASPGTRAPAGGPSSASPGTAAPASVTGAGGRTGIHPTHHAFWPATSLGSTFTVDSTSPCTSKWWVCELFRVSLETRIPLGIPSFSRGWKPTWATHHGPNRLVVWEPMRWGRLTASTSFPQGEPSSPRGSWRRILECRHRRSNTRKLAPTHQAPAAPSKRHRPSAFPSGAAAPTPSRPVPPLRLPVNDNAAVHSPSPVLSATNFLIYIDTTSTSDQALPPLRVPIQALPPPSVSPSLPRSNSAISICFDKTLFLLG</sequence>
<evidence type="ECO:0000313" key="2">
    <source>
        <dbReference type="EMBL" id="TKW39130.1"/>
    </source>
</evidence>
<proteinExistence type="predicted"/>
<feature type="region of interest" description="Disordered" evidence="1">
    <location>
        <begin position="171"/>
        <end position="211"/>
    </location>
</feature>
<evidence type="ECO:0000313" key="3">
    <source>
        <dbReference type="Proteomes" id="UP000298652"/>
    </source>
</evidence>
<organism evidence="2 3">
    <name type="scientific">Setaria viridis</name>
    <name type="common">Green bristlegrass</name>
    <name type="synonym">Setaria italica subsp. viridis</name>
    <dbReference type="NCBI Taxonomy" id="4556"/>
    <lineage>
        <taxon>Eukaryota</taxon>
        <taxon>Viridiplantae</taxon>
        <taxon>Streptophyta</taxon>
        <taxon>Embryophyta</taxon>
        <taxon>Tracheophyta</taxon>
        <taxon>Spermatophyta</taxon>
        <taxon>Magnoliopsida</taxon>
        <taxon>Liliopsida</taxon>
        <taxon>Poales</taxon>
        <taxon>Poaceae</taxon>
        <taxon>PACMAD clade</taxon>
        <taxon>Panicoideae</taxon>
        <taxon>Panicodae</taxon>
        <taxon>Paniceae</taxon>
        <taxon>Cenchrinae</taxon>
        <taxon>Setaria</taxon>
    </lineage>
</organism>
<gene>
    <name evidence="2" type="ORF">SEVIR_1G158200v2</name>
</gene>
<name>A0A4U6W8U9_SETVI</name>
<evidence type="ECO:0000256" key="1">
    <source>
        <dbReference type="SAM" id="MobiDB-lite"/>
    </source>
</evidence>
<dbReference type="Gramene" id="TKW39130">
    <property type="protein sequence ID" value="TKW39130"/>
    <property type="gene ID" value="SEVIR_1G158200v2"/>
</dbReference>
<dbReference type="EMBL" id="CM016552">
    <property type="protein sequence ID" value="TKW39130.1"/>
    <property type="molecule type" value="Genomic_DNA"/>
</dbReference>
<dbReference type="Proteomes" id="UP000298652">
    <property type="component" value="Chromosome 1"/>
</dbReference>
<protein>
    <submittedName>
        <fullName evidence="2">Uncharacterized protein</fullName>
    </submittedName>
</protein>
<feature type="compositionally biased region" description="Low complexity" evidence="1">
    <location>
        <begin position="21"/>
        <end position="54"/>
    </location>
</feature>
<keyword evidence="3" id="KW-1185">Reference proteome</keyword>